<keyword evidence="2" id="KW-1185">Reference proteome</keyword>
<accession>A0A3G9J4E4</accession>
<sequence length="141" mass="15939">MTSGLDDLEKWMEHKRLPKGADIFTQQDWIGDYVRKLVTKALPEAASVLGSFQAEIKETKRYIHVTYPLGEETDVKQIGLLVREDRLLISGLKGGESETIKLPKLVAIRSCMAEFDGATLHIKLRKRLPSKAEHEAVIRLI</sequence>
<dbReference type="RefSeq" id="WP_125654041.1">
    <property type="nucleotide sequence ID" value="NZ_AP019308.1"/>
</dbReference>
<reference evidence="1 2" key="1">
    <citation type="submission" date="2018-11" db="EMBL/GenBank/DDBJ databases">
        <title>Complete genome sequence of Paenibacillus baekrokdamisoli strain KCTC 33723.</title>
        <authorList>
            <person name="Kang S.W."/>
            <person name="Lee K.C."/>
            <person name="Kim K.K."/>
            <person name="Kim J.S."/>
            <person name="Kim D.S."/>
            <person name="Ko S.H."/>
            <person name="Yang S.H."/>
            <person name="Lee J.S."/>
        </authorList>
    </citation>
    <scope>NUCLEOTIDE SEQUENCE [LARGE SCALE GENOMIC DNA]</scope>
    <source>
        <strain evidence="1 2">KCTC 33723</strain>
    </source>
</reference>
<name>A0A3G9J4E4_9BACL</name>
<evidence type="ECO:0000313" key="2">
    <source>
        <dbReference type="Proteomes" id="UP000275368"/>
    </source>
</evidence>
<dbReference type="AlphaFoldDB" id="A0A3G9J4E4"/>
<protein>
    <submittedName>
        <fullName evidence="1">Uncharacterized protein</fullName>
    </submittedName>
</protein>
<dbReference type="KEGG" id="pbk:Back11_09380"/>
<dbReference type="OrthoDB" id="2678548at2"/>
<dbReference type="EMBL" id="AP019308">
    <property type="protein sequence ID" value="BBH19593.1"/>
    <property type="molecule type" value="Genomic_DNA"/>
</dbReference>
<organism evidence="1 2">
    <name type="scientific">Paenibacillus baekrokdamisoli</name>
    <dbReference type="NCBI Taxonomy" id="1712516"/>
    <lineage>
        <taxon>Bacteria</taxon>
        <taxon>Bacillati</taxon>
        <taxon>Bacillota</taxon>
        <taxon>Bacilli</taxon>
        <taxon>Bacillales</taxon>
        <taxon>Paenibacillaceae</taxon>
        <taxon>Paenibacillus</taxon>
    </lineage>
</organism>
<proteinExistence type="predicted"/>
<gene>
    <name evidence="1" type="ORF">Back11_09380</name>
</gene>
<evidence type="ECO:0000313" key="1">
    <source>
        <dbReference type="EMBL" id="BBH19593.1"/>
    </source>
</evidence>
<dbReference type="Proteomes" id="UP000275368">
    <property type="component" value="Chromosome"/>
</dbReference>